<protein>
    <submittedName>
        <fullName evidence="1">Uncharacterized protein</fullName>
    </submittedName>
</protein>
<dbReference type="Proteomes" id="UP001417504">
    <property type="component" value="Unassembled WGS sequence"/>
</dbReference>
<dbReference type="EMBL" id="JBBNAE010000004">
    <property type="protein sequence ID" value="KAK9129529.1"/>
    <property type="molecule type" value="Genomic_DNA"/>
</dbReference>
<evidence type="ECO:0000313" key="2">
    <source>
        <dbReference type="Proteomes" id="UP001417504"/>
    </source>
</evidence>
<evidence type="ECO:0000313" key="1">
    <source>
        <dbReference type="EMBL" id="KAK9129529.1"/>
    </source>
</evidence>
<gene>
    <name evidence="1" type="ORF">Sjap_010016</name>
</gene>
<name>A0AAP0J8T6_9MAGN</name>
<comment type="caution">
    <text evidence="1">The sequence shown here is derived from an EMBL/GenBank/DDBJ whole genome shotgun (WGS) entry which is preliminary data.</text>
</comment>
<dbReference type="AlphaFoldDB" id="A0AAP0J8T6"/>
<proteinExistence type="predicted"/>
<reference evidence="1 2" key="1">
    <citation type="submission" date="2024-01" db="EMBL/GenBank/DDBJ databases">
        <title>Genome assemblies of Stephania.</title>
        <authorList>
            <person name="Yang L."/>
        </authorList>
    </citation>
    <scope>NUCLEOTIDE SEQUENCE [LARGE SCALE GENOMIC DNA]</scope>
    <source>
        <strain evidence="1">QJT</strain>
        <tissue evidence="1">Leaf</tissue>
    </source>
</reference>
<keyword evidence="2" id="KW-1185">Reference proteome</keyword>
<sequence>MAGPSQEESTSMVKTVKCLYQMTSQCFQMLALITFQSITQTFSSLHYIWLSMSLLGSDKVKHVHINSLFS</sequence>
<organism evidence="1 2">
    <name type="scientific">Stephania japonica</name>
    <dbReference type="NCBI Taxonomy" id="461633"/>
    <lineage>
        <taxon>Eukaryota</taxon>
        <taxon>Viridiplantae</taxon>
        <taxon>Streptophyta</taxon>
        <taxon>Embryophyta</taxon>
        <taxon>Tracheophyta</taxon>
        <taxon>Spermatophyta</taxon>
        <taxon>Magnoliopsida</taxon>
        <taxon>Ranunculales</taxon>
        <taxon>Menispermaceae</taxon>
        <taxon>Menispermoideae</taxon>
        <taxon>Cissampelideae</taxon>
        <taxon>Stephania</taxon>
    </lineage>
</organism>
<accession>A0AAP0J8T6</accession>